<organism evidence="1 2">
    <name type="scientific">Jimgerdemannia flammicorona</name>
    <dbReference type="NCBI Taxonomy" id="994334"/>
    <lineage>
        <taxon>Eukaryota</taxon>
        <taxon>Fungi</taxon>
        <taxon>Fungi incertae sedis</taxon>
        <taxon>Mucoromycota</taxon>
        <taxon>Mucoromycotina</taxon>
        <taxon>Endogonomycetes</taxon>
        <taxon>Endogonales</taxon>
        <taxon>Endogonaceae</taxon>
        <taxon>Jimgerdemannia</taxon>
    </lineage>
</organism>
<dbReference type="InterPro" id="IPR035992">
    <property type="entry name" value="Ricin_B-like_lectins"/>
</dbReference>
<dbReference type="AlphaFoldDB" id="A0A433DBP6"/>
<gene>
    <name evidence="1" type="ORF">BC936DRAFT_144793</name>
</gene>
<keyword evidence="2" id="KW-1185">Reference proteome</keyword>
<evidence type="ECO:0000313" key="2">
    <source>
        <dbReference type="Proteomes" id="UP000268093"/>
    </source>
</evidence>
<evidence type="ECO:0008006" key="3">
    <source>
        <dbReference type="Google" id="ProtNLM"/>
    </source>
</evidence>
<comment type="caution">
    <text evidence="1">The sequence shown here is derived from an EMBL/GenBank/DDBJ whole genome shotgun (WGS) entry which is preliminary data.</text>
</comment>
<dbReference type="EMBL" id="RBNI01003538">
    <property type="protein sequence ID" value="RUP48246.1"/>
    <property type="molecule type" value="Genomic_DNA"/>
</dbReference>
<evidence type="ECO:0000313" key="1">
    <source>
        <dbReference type="EMBL" id="RUP48246.1"/>
    </source>
</evidence>
<dbReference type="Proteomes" id="UP000268093">
    <property type="component" value="Unassembled WGS sequence"/>
</dbReference>
<proteinExistence type="predicted"/>
<dbReference type="SUPFAM" id="SSF50370">
    <property type="entry name" value="Ricin B-like lectins"/>
    <property type="match status" value="2"/>
</dbReference>
<protein>
    <recommendedName>
        <fullName evidence="3">Ricin B lectin domain-containing protein</fullName>
    </recommendedName>
</protein>
<dbReference type="OrthoDB" id="9895617at2759"/>
<dbReference type="Gene3D" id="2.80.10.50">
    <property type="match status" value="2"/>
</dbReference>
<reference evidence="1 2" key="1">
    <citation type="journal article" date="2018" name="New Phytol.">
        <title>Phylogenomics of Endogonaceae and evolution of mycorrhizas within Mucoromycota.</title>
        <authorList>
            <person name="Chang Y."/>
            <person name="Desiro A."/>
            <person name="Na H."/>
            <person name="Sandor L."/>
            <person name="Lipzen A."/>
            <person name="Clum A."/>
            <person name="Barry K."/>
            <person name="Grigoriev I.V."/>
            <person name="Martin F.M."/>
            <person name="Stajich J.E."/>
            <person name="Smith M.E."/>
            <person name="Bonito G."/>
            <person name="Spatafora J.W."/>
        </authorList>
    </citation>
    <scope>NUCLEOTIDE SEQUENCE [LARGE SCALE GENOMIC DNA]</scope>
    <source>
        <strain evidence="1 2">GMNB39</strain>
    </source>
</reference>
<name>A0A433DBP6_9FUNG</name>
<dbReference type="CDD" id="cd23454">
    <property type="entry name" value="beta-trefoil_Ricin_GllA-1"/>
    <property type="match status" value="1"/>
</dbReference>
<sequence>MIIPLGNLKPSTEIIQWPAKGAEENINQQFGLTNEGHIYVLSKPTLMLGFKARIFGKREGAHVNLQLQGRKDKKEQRWNFIIPAIDADFVKPQTPETAANTEGTFPDEFPGLLLGVEGGSTVVGTKLTVDAMRPKGLQQPTLAIPELLANREPHAHQQDAGSGIGPRERYSTRETAPLSRILHSFHTPSPTLTILHLVSYRFHDTWPEHRFDWAIAAVGSDDLIEGSASDKQSTISVTETESDTIEESEAVTAVTDIRTVAVTTAEFPEGWFYIRLSGEYVLGVENASIEHGAKTSLHRLNKQQWESQLWSYHEGYLVNKRSSLYLTIEKGVLIQSHAKSDKDSATQQWALNAEGHIYSLSNKSYYLGAKETTFGDLDIFSVHDLEKQSFDIYTWSFLVPVFGKRAVSRGKILVGFPSPSVSTEETVTETDITIVDTETDITIVDTETDITIVDTETDITIVDTETDITIVDTETDITIVDTETDITIADTETDITIIDTESVVSVVERTVLEMLLIKSIKSQYLQRYKIAELNAIRRQHYSVDITINIFNITTQVSGVSGTSLTHDSITLKGPTKDVPKAMDAVEALLDSIDVQQVNVVYPATEDVLALRRFKSIEIRNNVVVQYSRKSATSDNITIRIVVSGEKSEVQETLERFAAVRFYLTTTS</sequence>
<accession>A0A433DBP6</accession>